<protein>
    <submittedName>
        <fullName evidence="8">Sigma factor negative regulatory protein</fullName>
    </submittedName>
</protein>
<dbReference type="InterPro" id="IPR038484">
    <property type="entry name" value="MucB/RseB_C_sf"/>
</dbReference>
<feature type="chain" id="PRO_5005864458" evidence="5">
    <location>
        <begin position="23"/>
        <end position="314"/>
    </location>
</feature>
<proteinExistence type="inferred from homology"/>
<dbReference type="GO" id="GO:0032885">
    <property type="term" value="P:regulation of polysaccharide biosynthetic process"/>
    <property type="evidence" value="ECO:0007669"/>
    <property type="project" value="TreeGrafter"/>
</dbReference>
<keyword evidence="4" id="KW-0574">Periplasm</keyword>
<dbReference type="Pfam" id="PF03888">
    <property type="entry name" value="MucB_RseB"/>
    <property type="match status" value="1"/>
</dbReference>
<name>A0A0N0Z810_9GAMM</name>
<dbReference type="AlphaFoldDB" id="A0A0N0Z810"/>
<dbReference type="GO" id="GO:0045152">
    <property type="term" value="F:antisigma factor binding"/>
    <property type="evidence" value="ECO:0007669"/>
    <property type="project" value="TreeGrafter"/>
</dbReference>
<dbReference type="CDD" id="cd16327">
    <property type="entry name" value="RseB"/>
    <property type="match status" value="1"/>
</dbReference>
<dbReference type="InterPro" id="IPR033436">
    <property type="entry name" value="MucB/RseB_C"/>
</dbReference>
<gene>
    <name evidence="8" type="ORF">M992_1483</name>
</gene>
<feature type="signal peptide" evidence="5">
    <location>
        <begin position="1"/>
        <end position="22"/>
    </location>
</feature>
<comment type="caution">
    <text evidence="8">The sequence shown here is derived from an EMBL/GenBank/DDBJ whole genome shotgun (WGS) entry which is preliminary data.</text>
</comment>
<evidence type="ECO:0000256" key="1">
    <source>
        <dbReference type="ARBA" id="ARBA00004418"/>
    </source>
</evidence>
<evidence type="ECO:0000313" key="8">
    <source>
        <dbReference type="EMBL" id="KPD02995.1"/>
    </source>
</evidence>
<dbReference type="EMBL" id="LGAA01000016">
    <property type="protein sequence ID" value="KPD02995.1"/>
    <property type="molecule type" value="Genomic_DNA"/>
</dbReference>
<dbReference type="NCBIfam" id="NF006990">
    <property type="entry name" value="PRK09455.1"/>
    <property type="match status" value="1"/>
</dbReference>
<evidence type="ECO:0000256" key="4">
    <source>
        <dbReference type="ARBA" id="ARBA00022764"/>
    </source>
</evidence>
<dbReference type="Proteomes" id="UP000053226">
    <property type="component" value="Unassembled WGS sequence"/>
</dbReference>
<dbReference type="PANTHER" id="PTHR38782">
    <property type="match status" value="1"/>
</dbReference>
<sequence>MKYWLSVVFLAGGLLASSTVSAAQSGAETVLEDMGNAAQRLSYEVSFITISPQSITPARYRHGLINKQPVAQMIQMDSSRREIVQKGNVISYFEPGFDAFSLNGQYIVDHLPSVIFANFPQLSAYYNFIDAGRTHIGDRPCLVIRVISKDNSRFNYVLLIDEETRLPLRIDLLDNNNETLEQFRVISTVLDSKSVNDSLIALSKLNLPPLLIAPKNEKPAFTWRVGSVPPGFEEISRSRRNIQQGDQLETAMFSDGLFSFSVNVTKAGNGKLIEQPISRGRRTIYTLTQGQNEVTIIGELPLATAKQIASSIRF</sequence>
<evidence type="ECO:0000256" key="5">
    <source>
        <dbReference type="SAM" id="SignalP"/>
    </source>
</evidence>
<accession>A0A0N0Z810</accession>
<evidence type="ECO:0000259" key="7">
    <source>
        <dbReference type="Pfam" id="PF17188"/>
    </source>
</evidence>
<dbReference type="RefSeq" id="WP_053907976.1">
    <property type="nucleotide sequence ID" value="NZ_CAWMUS010000016.1"/>
</dbReference>
<dbReference type="Gene3D" id="3.30.200.100">
    <property type="entry name" value="MucB/RseB, C-terminal domain"/>
    <property type="match status" value="1"/>
</dbReference>
<feature type="domain" description="MucB/RseB N-terminal" evidence="6">
    <location>
        <begin position="27"/>
        <end position="201"/>
    </location>
</feature>
<dbReference type="OrthoDB" id="7067274at2"/>
<comment type="subcellular location">
    <subcellularLocation>
        <location evidence="1">Periplasm</location>
    </subcellularLocation>
</comment>
<comment type="similarity">
    <text evidence="2">Belongs to the RseB family.</text>
</comment>
<organism evidence="8 9">
    <name type="scientific">Moellerella wisconsensis ATCC 35017</name>
    <dbReference type="NCBI Taxonomy" id="1354267"/>
    <lineage>
        <taxon>Bacteria</taxon>
        <taxon>Pseudomonadati</taxon>
        <taxon>Pseudomonadota</taxon>
        <taxon>Gammaproteobacteria</taxon>
        <taxon>Enterobacterales</taxon>
        <taxon>Morganellaceae</taxon>
        <taxon>Moellerella</taxon>
    </lineage>
</organism>
<evidence type="ECO:0000256" key="2">
    <source>
        <dbReference type="ARBA" id="ARBA00008150"/>
    </source>
</evidence>
<evidence type="ECO:0000259" key="6">
    <source>
        <dbReference type="Pfam" id="PF03888"/>
    </source>
</evidence>
<evidence type="ECO:0000256" key="3">
    <source>
        <dbReference type="ARBA" id="ARBA00022729"/>
    </source>
</evidence>
<dbReference type="Gene3D" id="2.50.20.10">
    <property type="entry name" value="Lipoprotein localisation LolA/LolB/LppX"/>
    <property type="match status" value="1"/>
</dbReference>
<feature type="domain" description="MucB/RseB C-terminal" evidence="7">
    <location>
        <begin position="218"/>
        <end position="313"/>
    </location>
</feature>
<dbReference type="InterPro" id="IPR033434">
    <property type="entry name" value="MucB/RseB_N"/>
</dbReference>
<reference evidence="8 9" key="1">
    <citation type="submission" date="2015-07" db="EMBL/GenBank/DDBJ databases">
        <title>ATOL: Assembling a taxonomically balanced genome-scale reconstruction of the evolutionary history of the Enterobacteriaceae.</title>
        <authorList>
            <person name="Plunkett G.III."/>
            <person name="Neeno-Eckwall E.C."/>
            <person name="Glasner J.D."/>
            <person name="Perna N.T."/>
        </authorList>
    </citation>
    <scope>NUCLEOTIDE SEQUENCE [LARGE SCALE GENOMIC DNA]</scope>
    <source>
        <strain evidence="8 9">ATCC 35017</strain>
    </source>
</reference>
<dbReference type="Pfam" id="PF17188">
    <property type="entry name" value="MucB_RseB_C"/>
    <property type="match status" value="1"/>
</dbReference>
<dbReference type="PANTHER" id="PTHR38782:SF1">
    <property type="entry name" value="SIGMA-E FACTOR REGULATORY PROTEIN RSEB"/>
    <property type="match status" value="1"/>
</dbReference>
<dbReference type="InterPro" id="IPR005588">
    <property type="entry name" value="MucB_RseB"/>
</dbReference>
<dbReference type="PIRSF" id="PIRSF005427">
    <property type="entry name" value="RseB"/>
    <property type="match status" value="1"/>
</dbReference>
<keyword evidence="3 5" id="KW-0732">Signal</keyword>
<keyword evidence="9" id="KW-1185">Reference proteome</keyword>
<evidence type="ECO:0000313" key="9">
    <source>
        <dbReference type="Proteomes" id="UP000053226"/>
    </source>
</evidence>
<dbReference type="GO" id="GO:0030288">
    <property type="term" value="C:outer membrane-bounded periplasmic space"/>
    <property type="evidence" value="ECO:0007669"/>
    <property type="project" value="TreeGrafter"/>
</dbReference>